<keyword evidence="1" id="KW-0238">DNA-binding</keyword>
<reference evidence="6" key="9">
    <citation type="submission" date="2024-01" db="EMBL/GenBank/DDBJ databases">
        <authorList>
            <person name="Macesic N."/>
        </authorList>
    </citation>
    <scope>NUCLEOTIDE SEQUENCE</scope>
    <source>
        <strain evidence="6">CPO519</strain>
    </source>
</reference>
<evidence type="ECO:0000313" key="4">
    <source>
        <dbReference type="EMBL" id="KQD06830.1"/>
    </source>
</evidence>
<accession>A0A0E1JQ89</accession>
<dbReference type="InterPro" id="IPR000551">
    <property type="entry name" value="MerR-type_HTH_dom"/>
</dbReference>
<organism evidence="7 12">
    <name type="scientific">Acinetobacter baumannii</name>
    <dbReference type="NCBI Taxonomy" id="470"/>
    <lineage>
        <taxon>Bacteria</taxon>
        <taxon>Pseudomonadati</taxon>
        <taxon>Pseudomonadota</taxon>
        <taxon>Gammaproteobacteria</taxon>
        <taxon>Moraxellales</taxon>
        <taxon>Moraxellaceae</taxon>
        <taxon>Acinetobacter</taxon>
        <taxon>Acinetobacter calcoaceticus/baumannii complex</taxon>
    </lineage>
</organism>
<dbReference type="PROSITE" id="PS50937">
    <property type="entry name" value="HTH_MERR_2"/>
    <property type="match status" value="1"/>
</dbReference>
<feature type="domain" description="HTH merR-type" evidence="2">
    <location>
        <begin position="1"/>
        <end position="71"/>
    </location>
</feature>
<dbReference type="EMBL" id="LN997846">
    <property type="protein sequence ID" value="CUW34003.1"/>
    <property type="molecule type" value="Genomic_DNA"/>
</dbReference>
<dbReference type="Proteomes" id="UP000461234">
    <property type="component" value="Unassembled WGS sequence"/>
</dbReference>
<dbReference type="Proteomes" id="UP000051322">
    <property type="component" value="Unassembled WGS sequence"/>
</dbReference>
<evidence type="ECO:0000313" key="8">
    <source>
        <dbReference type="EMBL" id="MYM76903.1"/>
    </source>
</evidence>
<reference evidence="5" key="8">
    <citation type="submission" date="2023-01" db="EMBL/GenBank/DDBJ databases">
        <title>Genomic dissection of endemic carbapenem resistance: metallo-beta-lactamase gene dissemination through clonal, plasmid and integron transfer pathways.</title>
        <authorList>
            <person name="Macesic N."/>
        </authorList>
    </citation>
    <scope>NUCLEOTIDE SEQUENCE</scope>
    <source>
        <strain evidence="5">CPO519</strain>
    </source>
</reference>
<dbReference type="Proteomes" id="UP000480763">
    <property type="component" value="Unassembled WGS sequence"/>
</dbReference>
<dbReference type="Proteomes" id="UP000594659">
    <property type="component" value="Chromosome"/>
</dbReference>
<dbReference type="AlphaFoldDB" id="A0A0E1JQ89"/>
<dbReference type="EMBL" id="WIOC01000027">
    <property type="protein sequence ID" value="MQR50946.1"/>
    <property type="molecule type" value="Genomic_DNA"/>
</dbReference>
<evidence type="ECO:0000259" key="2">
    <source>
        <dbReference type="PROSITE" id="PS50937"/>
    </source>
</evidence>
<evidence type="ECO:0000313" key="3">
    <source>
        <dbReference type="EMBL" id="CUW34003.1"/>
    </source>
</evidence>
<dbReference type="PRINTS" id="PR00040">
    <property type="entry name" value="HTHMERR"/>
</dbReference>
<dbReference type="EMBL" id="WWCH01000001">
    <property type="protein sequence ID" value="MYM76903.1"/>
    <property type="molecule type" value="Genomic_DNA"/>
</dbReference>
<protein>
    <submittedName>
        <fullName evidence="7">Cd(II)/Pb(II)-responsive transcriptional regulator</fullName>
    </submittedName>
    <submittedName>
        <fullName evidence="4">MerR family transcriptional regulator</fullName>
    </submittedName>
</protein>
<sequence length="130" mass="15174">MFMKIGELSEKTSCSVLTIRFYEKEGLIPQPDRTQGNYRLYTEDYIDRLKFIVNCRSLNMNLIEIKKLLNYKDLPNLNCSDVNELIDSHINDVEENIRNQQKLIQQLLEIRKTCDGLCTVDKCGVLKKLA</sequence>
<dbReference type="PANTHER" id="PTHR30204:SF92">
    <property type="entry name" value="HTH-TYPE TRANSCRIPTIONAL REGULATOR ZNTR"/>
    <property type="match status" value="1"/>
</dbReference>
<dbReference type="RefSeq" id="WP_000480874.1">
    <property type="nucleotide sequence ID" value="NZ_AP024802.1"/>
</dbReference>
<dbReference type="EMBL" id="LLFE01000234">
    <property type="protein sequence ID" value="KQD06830.1"/>
    <property type="molecule type" value="Genomic_DNA"/>
</dbReference>
<proteinExistence type="predicted"/>
<dbReference type="CDD" id="cd04784">
    <property type="entry name" value="HTH_CadR-PbrR"/>
    <property type="match status" value="1"/>
</dbReference>
<dbReference type="GO" id="GO:0045893">
    <property type="term" value="P:positive regulation of DNA-templated transcription"/>
    <property type="evidence" value="ECO:0007669"/>
    <property type="project" value="InterPro"/>
</dbReference>
<evidence type="ECO:0000313" key="13">
    <source>
        <dbReference type="Proteomes" id="UP000480763"/>
    </source>
</evidence>
<dbReference type="InterPro" id="IPR011791">
    <property type="entry name" value="CadR-PbrR"/>
</dbReference>
<reference evidence="3 11" key="2">
    <citation type="submission" date="2015-12" db="EMBL/GenBank/DDBJ databases">
        <authorList>
            <person name="Wibberg D."/>
        </authorList>
    </citation>
    <scope>NUCLEOTIDE SEQUENCE [LARGE SCALE GENOMIC DNA]</scope>
    <source>
        <strain evidence="3">R2091</strain>
    </source>
</reference>
<evidence type="ECO:0000313" key="12">
    <source>
        <dbReference type="Proteomes" id="UP000461234"/>
    </source>
</evidence>
<evidence type="ECO:0000256" key="1">
    <source>
        <dbReference type="ARBA" id="ARBA00023125"/>
    </source>
</evidence>
<dbReference type="GO" id="GO:0003677">
    <property type="term" value="F:DNA binding"/>
    <property type="evidence" value="ECO:0007669"/>
    <property type="project" value="UniProtKB-KW"/>
</dbReference>
<dbReference type="Proteomes" id="UP001174156">
    <property type="component" value="Unassembled WGS sequence"/>
</dbReference>
<dbReference type="NCBIfam" id="TIGR02047">
    <property type="entry name" value="CadR-PbrR"/>
    <property type="match status" value="1"/>
</dbReference>
<evidence type="ECO:0000313" key="10">
    <source>
        <dbReference type="Proteomes" id="UP000051322"/>
    </source>
</evidence>
<reference evidence="4 10" key="1">
    <citation type="submission" date="2015-10" db="EMBL/GenBank/DDBJ databases">
        <title>The utility of whole genome sequencing in characterizing Acinetobacter epidemiology and analyzing hospital outbreaks.</title>
        <authorList>
            <person name="Ozer E.A."/>
            <person name="Fitzpatrick M.A."/>
            <person name="Hauser A.R."/>
        </authorList>
    </citation>
    <scope>NUCLEOTIDE SEQUENCE [LARGE SCALE GENOMIC DNA]</scope>
    <source>
        <strain evidence="4 10">ABBL059</strain>
    </source>
</reference>
<dbReference type="GO" id="GO:0046872">
    <property type="term" value="F:metal ion binding"/>
    <property type="evidence" value="ECO:0007669"/>
    <property type="project" value="InterPro"/>
</dbReference>
<dbReference type="InterPro" id="IPR009061">
    <property type="entry name" value="DNA-bd_dom_put_sf"/>
</dbReference>
<dbReference type="InterPro" id="IPR047057">
    <property type="entry name" value="MerR_fam"/>
</dbReference>
<evidence type="ECO:0000313" key="6">
    <source>
        <dbReference type="EMBL" id="MEC5495555.1"/>
    </source>
</evidence>
<dbReference type="Gene3D" id="1.10.1660.10">
    <property type="match status" value="1"/>
</dbReference>
<dbReference type="Pfam" id="PF13411">
    <property type="entry name" value="MerR_1"/>
    <property type="match status" value="1"/>
</dbReference>
<evidence type="ECO:0000313" key="15">
    <source>
        <dbReference type="Proteomes" id="UP001174156"/>
    </source>
</evidence>
<dbReference type="GO" id="GO:0003700">
    <property type="term" value="F:DNA-binding transcription factor activity"/>
    <property type="evidence" value="ECO:0007669"/>
    <property type="project" value="InterPro"/>
</dbReference>
<dbReference type="PROSITE" id="PS00552">
    <property type="entry name" value="HTH_MERR_1"/>
    <property type="match status" value="1"/>
</dbReference>
<dbReference type="EMBL" id="CP062919">
    <property type="protein sequence ID" value="QPF13915.1"/>
    <property type="molecule type" value="Genomic_DNA"/>
</dbReference>
<dbReference type="PANTHER" id="PTHR30204">
    <property type="entry name" value="REDOX-CYCLING DRUG-SENSING TRANSCRIPTIONAL ACTIVATOR SOXR"/>
    <property type="match status" value="1"/>
</dbReference>
<dbReference type="Proteomes" id="UP000066661">
    <property type="component" value="Chromosome I"/>
</dbReference>
<evidence type="ECO:0000313" key="5">
    <source>
        <dbReference type="EMBL" id="MDK4882541.1"/>
    </source>
</evidence>
<evidence type="ECO:0000313" key="9">
    <source>
        <dbReference type="EMBL" id="QPF13915.1"/>
    </source>
</evidence>
<reference evidence="7 12" key="4">
    <citation type="submission" date="2019-10" db="EMBL/GenBank/DDBJ databases">
        <title>Genetic environment of the oxa23 gene and comparative analysis of carbapenem resistant Acinetobacter baumannii isolates belonging to global clone 1, lineage 2 recovered in a burns hospital outbreak in 2012-2013.</title>
        <authorList>
            <person name="Douraghi M."/>
            <person name="Aris P."/>
            <person name="Kenyon J."/>
            <person name="Hamidian M."/>
        </authorList>
    </citation>
    <scope>NUCLEOTIDE SEQUENCE [LARGE SCALE GENOMIC DNA]</scope>
    <source>
        <strain evidence="7 12">ABS103</strain>
    </source>
</reference>
<gene>
    <name evidence="7" type="primary">cadR</name>
    <name evidence="3" type="ORF">ABR2091_0581</name>
    <name evidence="4" type="ORF">APD06_00990</name>
    <name evidence="7" type="ORF">F2P40_16750</name>
    <name evidence="8" type="ORF">GSE42_02995</name>
    <name evidence="9" type="ORF">IMO23_02820</name>
    <name evidence="6" type="ORF">P9867_002985</name>
    <name evidence="5" type="ORF">P9867_12800</name>
</gene>
<evidence type="ECO:0000313" key="14">
    <source>
        <dbReference type="Proteomes" id="UP000594659"/>
    </source>
</evidence>
<evidence type="ECO:0000313" key="11">
    <source>
        <dbReference type="Proteomes" id="UP000066661"/>
    </source>
</evidence>
<name>A0A0E1JQ89_ACIBA</name>
<reference evidence="9 14" key="6">
    <citation type="submission" date="2020-09" db="EMBL/GenBank/DDBJ databases">
        <title>Resistance determinants and their genetic context in bacteria from a longitudinal study of pigs reared under conventional and antibiotic-free husbandry practices.</title>
        <authorList>
            <person name="Poulin-Laprade D."/>
            <person name="Brouard J.-S."/>
            <person name="Gagnon N."/>
            <person name="Turcotte A."/>
            <person name="Langlois A."/>
            <person name="Matte J.J."/>
            <person name="Carrillo C.D."/>
            <person name="Zaheer R."/>
            <person name="McAllister T."/>
            <person name="Topp E."/>
            <person name="Talbot G."/>
        </authorList>
    </citation>
    <scope>NUCLEOTIDE SEQUENCE [LARGE SCALE GENOMIC DNA]</scope>
    <source>
        <strain evidence="9 14">Res13-Abat-PEA21-P4-01-A</strain>
    </source>
</reference>
<reference evidence="8 13" key="3">
    <citation type="journal article" date="2017" name="Ann. Clin. Microbiol. Antimicrob.">
        <title>New eight genes identified at the clinical multidrug-resistant Acinetobacter baumannii DMS06669 strain in a Vietnam hospital.</title>
        <authorList>
            <person name="Si-Tuan N."/>
            <person name="Ngoc H.M."/>
            <person name="Hang P.T.T."/>
            <person name="Nguyen C."/>
            <person name="Van P.H."/>
            <person name="Huong N.T."/>
        </authorList>
    </citation>
    <scope>NUCLEOTIDE SEQUENCE [LARGE SCALE GENOMIC DNA]</scope>
    <source>
        <strain evidence="8 13">DMS06669</strain>
    </source>
</reference>
<evidence type="ECO:0000313" key="7">
    <source>
        <dbReference type="EMBL" id="MQR50946.1"/>
    </source>
</evidence>
<dbReference type="EMBL" id="JARTMM010000049">
    <property type="protein sequence ID" value="MDK4882541.1"/>
    <property type="molecule type" value="Genomic_DNA"/>
</dbReference>
<dbReference type="SUPFAM" id="SSF46955">
    <property type="entry name" value="Putative DNA-binding domain"/>
    <property type="match status" value="1"/>
</dbReference>
<reference evidence="6 15" key="7">
    <citation type="journal article" date="2023" name="Nat. Commun.">
        <title>Genomic dissection of endemic carbapenem resistance reveals metallo-beta-lactamase dissemination through clonal, plasmid and integron transfer.</title>
        <authorList>
            <person name="Macesic N."/>
            <person name="Hawkey J."/>
            <person name="Vezina B."/>
            <person name="Wisniewski J.A."/>
            <person name="Cottingham H."/>
            <person name="Blakeway L.V."/>
            <person name="Harshegyi T."/>
            <person name="Pragastis K."/>
            <person name="Badoordeen G.Z."/>
            <person name="Dennison A."/>
            <person name="Spelman D.W."/>
            <person name="Jenney A.W.J."/>
            <person name="Peleg A.Y."/>
        </authorList>
    </citation>
    <scope>NUCLEOTIDE SEQUENCE [LARGE SCALE GENOMIC DNA]</scope>
    <source>
        <strain evidence="6 15">CPO519</strain>
    </source>
</reference>
<reference evidence="8" key="5">
    <citation type="submission" date="2019-12" db="EMBL/GenBank/DDBJ databases">
        <authorList>
            <person name="Nguyen S.-T."/>
        </authorList>
    </citation>
    <scope>NUCLEOTIDE SEQUENCE</scope>
    <source>
        <strain evidence="8">DMS06669</strain>
    </source>
</reference>
<dbReference type="EMBL" id="JARTMM020000001">
    <property type="protein sequence ID" value="MEC5495555.1"/>
    <property type="molecule type" value="Genomic_DNA"/>
</dbReference>
<dbReference type="SMART" id="SM00422">
    <property type="entry name" value="HTH_MERR"/>
    <property type="match status" value="1"/>
</dbReference>